<accession>A0AAP2G1W4</accession>
<sequence>MIEIKKYSDINDEVKMELEQMAKVAFAGVQIVKNTTWSTPHWVIMNRQDSDIAMYYNVVERKVNFDNTQIFVAGINNVITHPDYQGKGFASRTLKHTRDFIFNTLKAEFGLLLCGDELVDFYKKLGWHKFPGNLIVEQPEIGPIQWSSNVMLMPKSRISHYQEINLNGLPW</sequence>
<protein>
    <submittedName>
        <fullName evidence="2">GNAT family N-acetyltransferase</fullName>
    </submittedName>
</protein>
<dbReference type="InterPro" id="IPR016181">
    <property type="entry name" value="Acyl_CoA_acyltransferase"/>
</dbReference>
<dbReference type="GO" id="GO:0016747">
    <property type="term" value="F:acyltransferase activity, transferring groups other than amino-acyl groups"/>
    <property type="evidence" value="ECO:0007669"/>
    <property type="project" value="InterPro"/>
</dbReference>
<dbReference type="SUPFAM" id="SSF55729">
    <property type="entry name" value="Acyl-CoA N-acyltransferases (Nat)"/>
    <property type="match status" value="1"/>
</dbReference>
<evidence type="ECO:0000259" key="1">
    <source>
        <dbReference type="PROSITE" id="PS51186"/>
    </source>
</evidence>
<dbReference type="EMBL" id="JAHCMY010000010">
    <property type="protein sequence ID" value="MBS9525259.1"/>
    <property type="molecule type" value="Genomic_DNA"/>
</dbReference>
<keyword evidence="3" id="KW-1185">Reference proteome</keyword>
<dbReference type="InterPro" id="IPR000182">
    <property type="entry name" value="GNAT_dom"/>
</dbReference>
<gene>
    <name evidence="2" type="ORF">KI659_14670</name>
</gene>
<evidence type="ECO:0000313" key="2">
    <source>
        <dbReference type="EMBL" id="MBS9525259.1"/>
    </source>
</evidence>
<evidence type="ECO:0000313" key="3">
    <source>
        <dbReference type="Proteomes" id="UP001319104"/>
    </source>
</evidence>
<dbReference type="Pfam" id="PF13527">
    <property type="entry name" value="Acetyltransf_9"/>
    <property type="match status" value="1"/>
</dbReference>
<dbReference type="Proteomes" id="UP001319104">
    <property type="component" value="Unassembled WGS sequence"/>
</dbReference>
<feature type="domain" description="N-acetyltransferase" evidence="1">
    <location>
        <begin position="2"/>
        <end position="156"/>
    </location>
</feature>
<dbReference type="Gene3D" id="3.40.630.30">
    <property type="match status" value="1"/>
</dbReference>
<comment type="caution">
    <text evidence="2">The sequence shown here is derived from an EMBL/GenBank/DDBJ whole genome shotgun (WGS) entry which is preliminary data.</text>
</comment>
<name>A0AAP2G1W4_9BACT</name>
<dbReference type="RefSeq" id="WP_213946119.1">
    <property type="nucleotide sequence ID" value="NZ_JAHCMY010000010.1"/>
</dbReference>
<reference evidence="2 3" key="1">
    <citation type="submission" date="2021-05" db="EMBL/GenBank/DDBJ databases">
        <authorList>
            <person name="Zhang Z.D."/>
            <person name="Osman G."/>
        </authorList>
    </citation>
    <scope>NUCLEOTIDE SEQUENCE [LARGE SCALE GENOMIC DNA]</scope>
    <source>
        <strain evidence="2 3">KCTC 32217</strain>
    </source>
</reference>
<organism evidence="2 3">
    <name type="scientific">Litoribacter ruber</name>
    <dbReference type="NCBI Taxonomy" id="702568"/>
    <lineage>
        <taxon>Bacteria</taxon>
        <taxon>Pseudomonadati</taxon>
        <taxon>Bacteroidota</taxon>
        <taxon>Cytophagia</taxon>
        <taxon>Cytophagales</taxon>
        <taxon>Cyclobacteriaceae</taxon>
        <taxon>Litoribacter</taxon>
    </lineage>
</organism>
<dbReference type="PROSITE" id="PS51186">
    <property type="entry name" value="GNAT"/>
    <property type="match status" value="1"/>
</dbReference>
<dbReference type="AlphaFoldDB" id="A0AAP2G1W4"/>
<proteinExistence type="predicted"/>